<feature type="coiled-coil region" evidence="1">
    <location>
        <begin position="529"/>
        <end position="595"/>
    </location>
</feature>
<keyword evidence="3" id="KW-1185">Reference proteome</keyword>
<gene>
    <name evidence="2" type="ORF">BN85406740</name>
</gene>
<evidence type="ECO:0000313" key="2">
    <source>
        <dbReference type="EMBL" id="CCV64251.1"/>
    </source>
</evidence>
<evidence type="ECO:0000313" key="3">
    <source>
        <dbReference type="Proteomes" id="UP000032740"/>
    </source>
</evidence>
<sequence>MKRKYDSELFLEKVSNSIEEHELNLDFPEVFYDALTEGSAKRKQRQHFEYKKFDDAWLKNIEAYFPSIDRITRNLKSTLRYESEILPIEKTRKTNPESIRHLTQNTRYIKEINEDDEIIPEKVLNILSEIEYGIYENRFIMTLIFRLKDYLYNRLKVIKEQMHGFKETTFELSNDFSFNHADYELEVNLKAKETIDSNKEDDHNKSVLERTERLYQLVSRLINSEFMQVMKKYKKVKPPIMKTQIILKNPDFRNAYMLWLYLDKTHILDYELQTETKQKRFTQEYYNHLNQSLLVLFSTIFTYSELGSEITDDKLFTSLKKAKEELTYASNLDTNIPIHDIEPQEATEFYLRKARTLFNKHYQQIIDNKNPQQTSVKQVLMEQYKLVDQIYQDYFEINQDSDVFSQLIMYKDPVKAYDEAKTRYDVAKAARQLKEQMYHESLELENKWIDEVNKRQEFAINELQAELTSVTSKQIEEIQKKTKKEETQYEKKLNKDRKVALNKQKVLTDIKYREIKLKYDADLKKYKEKEKLRLQKEKEKLALKLKKEKERLRVKATKEKLRDKEMLQVRKDNKLKAYKEKIDAQKKKVSKNNKQN</sequence>
<accession>U4KRK7</accession>
<reference evidence="2 3" key="1">
    <citation type="journal article" date="2013" name="J. Mol. Microbiol. Biotechnol.">
        <title>Analysis of the Complete Genomes of Acholeplasma brassicae , A. palmae and A. laidlawii and Their Comparison to the Obligate Parasites from ' Candidatus Phytoplasma'.</title>
        <authorList>
            <person name="Kube M."/>
            <person name="Siewert C."/>
            <person name="Migdoll A.M."/>
            <person name="Duduk B."/>
            <person name="Holz S."/>
            <person name="Rabus R."/>
            <person name="Seemuller E."/>
            <person name="Mitrovic J."/>
            <person name="Muller I."/>
            <person name="Buttner C."/>
            <person name="Reinhardt R."/>
        </authorList>
    </citation>
    <scope>NUCLEOTIDE SEQUENCE [LARGE SCALE GENOMIC DNA]</scope>
    <source>
        <strain evidence="2 3">J233</strain>
    </source>
</reference>
<evidence type="ECO:0000256" key="1">
    <source>
        <dbReference type="SAM" id="Coils"/>
    </source>
</evidence>
<protein>
    <recommendedName>
        <fullName evidence="4">DUF2357 domain-containing protein</fullName>
    </recommendedName>
</protein>
<dbReference type="HOGENOM" id="CLU_463555_0_0_14"/>
<dbReference type="OrthoDB" id="1766940at2"/>
<name>U4KRK7_ALTPJ</name>
<keyword evidence="1" id="KW-0175">Coiled coil</keyword>
<evidence type="ECO:0008006" key="4">
    <source>
        <dbReference type="Google" id="ProtNLM"/>
    </source>
</evidence>
<dbReference type="EMBL" id="FO681347">
    <property type="protein sequence ID" value="CCV64251.1"/>
    <property type="molecule type" value="Genomic_DNA"/>
</dbReference>
<dbReference type="Proteomes" id="UP000032740">
    <property type="component" value="Chromosome"/>
</dbReference>
<dbReference type="AlphaFoldDB" id="U4KRK7"/>
<dbReference type="RefSeq" id="WP_026658452.1">
    <property type="nucleotide sequence ID" value="NC_022538.1"/>
</dbReference>
<dbReference type="STRING" id="1318466.BN85406740"/>
<organism evidence="2 3">
    <name type="scientific">Alteracholeplasma palmae (strain ATCC 49389 / J233)</name>
    <name type="common">Acholeplasma palmae</name>
    <dbReference type="NCBI Taxonomy" id="1318466"/>
    <lineage>
        <taxon>Bacteria</taxon>
        <taxon>Bacillati</taxon>
        <taxon>Mycoplasmatota</taxon>
        <taxon>Mollicutes</taxon>
        <taxon>Acholeplasmatales</taxon>
        <taxon>Acholeplasmataceae</taxon>
        <taxon>Acholeplasma</taxon>
    </lineage>
</organism>
<dbReference type="KEGG" id="apal:BN85406740"/>
<proteinExistence type="predicted"/>